<evidence type="ECO:0000313" key="4">
    <source>
        <dbReference type="RefSeq" id="XP_033572828.1"/>
    </source>
</evidence>
<gene>
    <name evidence="2 4" type="ORF">BDZ99DRAFT_524107</name>
</gene>
<organism evidence="2">
    <name type="scientific">Mytilinidion resinicola</name>
    <dbReference type="NCBI Taxonomy" id="574789"/>
    <lineage>
        <taxon>Eukaryota</taxon>
        <taxon>Fungi</taxon>
        <taxon>Dikarya</taxon>
        <taxon>Ascomycota</taxon>
        <taxon>Pezizomycotina</taxon>
        <taxon>Dothideomycetes</taxon>
        <taxon>Pleosporomycetidae</taxon>
        <taxon>Mytilinidiales</taxon>
        <taxon>Mytilinidiaceae</taxon>
        <taxon>Mytilinidion</taxon>
    </lineage>
</organism>
<sequence>MATPASRLSFAIGLRILHRSGEVLAGHILSSWDFLVSKWTQKSSHQQASLATNLLDTAFSTSPHRTETRALFGVIMRALFVPMAALASLILRDRAQQVLARLGQLHNQPPHIQNTLYLPPDTSKLRHA</sequence>
<dbReference type="EMBL" id="MU003708">
    <property type="protein sequence ID" value="KAF2805864.1"/>
    <property type="molecule type" value="Genomic_DNA"/>
</dbReference>
<evidence type="ECO:0000313" key="3">
    <source>
        <dbReference type="Proteomes" id="UP000504636"/>
    </source>
</evidence>
<evidence type="ECO:0000313" key="2">
    <source>
        <dbReference type="EMBL" id="KAF2805864.1"/>
    </source>
</evidence>
<dbReference type="RefSeq" id="XP_033572828.1">
    <property type="nucleotide sequence ID" value="XM_033725860.1"/>
</dbReference>
<reference evidence="4" key="2">
    <citation type="submission" date="2020-04" db="EMBL/GenBank/DDBJ databases">
        <authorList>
            <consortium name="NCBI Genome Project"/>
        </authorList>
    </citation>
    <scope>NUCLEOTIDE SEQUENCE</scope>
    <source>
        <strain evidence="4">CBS 304.34</strain>
    </source>
</reference>
<reference evidence="2 4" key="1">
    <citation type="journal article" date="2020" name="Stud. Mycol.">
        <title>101 Dothideomycetes genomes: a test case for predicting lifestyles and emergence of pathogens.</title>
        <authorList>
            <person name="Haridas S."/>
            <person name="Albert R."/>
            <person name="Binder M."/>
            <person name="Bloem J."/>
            <person name="Labutti K."/>
            <person name="Salamov A."/>
            <person name="Andreopoulos B."/>
            <person name="Baker S."/>
            <person name="Barry K."/>
            <person name="Bills G."/>
            <person name="Bluhm B."/>
            <person name="Cannon C."/>
            <person name="Castanera R."/>
            <person name="Culley D."/>
            <person name="Daum C."/>
            <person name="Ezra D."/>
            <person name="Gonzalez J."/>
            <person name="Henrissat B."/>
            <person name="Kuo A."/>
            <person name="Liang C."/>
            <person name="Lipzen A."/>
            <person name="Lutzoni F."/>
            <person name="Magnuson J."/>
            <person name="Mondo S."/>
            <person name="Nolan M."/>
            <person name="Ohm R."/>
            <person name="Pangilinan J."/>
            <person name="Park H.-J."/>
            <person name="Ramirez L."/>
            <person name="Alfaro M."/>
            <person name="Sun H."/>
            <person name="Tritt A."/>
            <person name="Yoshinaga Y."/>
            <person name="Zwiers L.-H."/>
            <person name="Turgeon B."/>
            <person name="Goodwin S."/>
            <person name="Spatafora J."/>
            <person name="Crous P."/>
            <person name="Grigoriev I."/>
        </authorList>
    </citation>
    <scope>NUCLEOTIDE SEQUENCE</scope>
    <source>
        <strain evidence="2 4">CBS 304.34</strain>
    </source>
</reference>
<keyword evidence="1" id="KW-0472">Membrane</keyword>
<feature type="transmembrane region" description="Helical" evidence="1">
    <location>
        <begin position="70"/>
        <end position="91"/>
    </location>
</feature>
<reference evidence="4" key="3">
    <citation type="submission" date="2025-04" db="UniProtKB">
        <authorList>
            <consortium name="RefSeq"/>
        </authorList>
    </citation>
    <scope>IDENTIFICATION</scope>
    <source>
        <strain evidence="4">CBS 304.34</strain>
    </source>
</reference>
<dbReference type="GeneID" id="54466753"/>
<dbReference type="Proteomes" id="UP000504636">
    <property type="component" value="Unplaced"/>
</dbReference>
<evidence type="ECO:0000256" key="1">
    <source>
        <dbReference type="SAM" id="Phobius"/>
    </source>
</evidence>
<protein>
    <submittedName>
        <fullName evidence="2 4">Uncharacterized protein</fullName>
    </submittedName>
</protein>
<accession>A0A6A6YCW7</accession>
<keyword evidence="3" id="KW-1185">Reference proteome</keyword>
<proteinExistence type="predicted"/>
<keyword evidence="1" id="KW-0812">Transmembrane</keyword>
<name>A0A6A6YCW7_9PEZI</name>
<dbReference type="AlphaFoldDB" id="A0A6A6YCW7"/>
<keyword evidence="1" id="KW-1133">Transmembrane helix</keyword>